<dbReference type="AlphaFoldDB" id="A0A0N5BPW0"/>
<keyword evidence="2" id="KW-1185">Reference proteome</keyword>
<dbReference type="WBParaSite" id="SPAL_0000793500.1">
    <property type="protein sequence ID" value="SPAL_0000793500.1"/>
    <property type="gene ID" value="SPAL_0000793500"/>
</dbReference>
<protein>
    <submittedName>
        <fullName evidence="3">Uncharacterized protein</fullName>
    </submittedName>
</protein>
<feature type="region of interest" description="Disordered" evidence="1">
    <location>
        <begin position="1"/>
        <end position="125"/>
    </location>
</feature>
<organism evidence="2 3">
    <name type="scientific">Strongyloides papillosus</name>
    <name type="common">Intestinal threadworm</name>
    <dbReference type="NCBI Taxonomy" id="174720"/>
    <lineage>
        <taxon>Eukaryota</taxon>
        <taxon>Metazoa</taxon>
        <taxon>Ecdysozoa</taxon>
        <taxon>Nematoda</taxon>
        <taxon>Chromadorea</taxon>
        <taxon>Rhabditida</taxon>
        <taxon>Tylenchina</taxon>
        <taxon>Panagrolaimomorpha</taxon>
        <taxon>Strongyloidoidea</taxon>
        <taxon>Strongyloididae</taxon>
        <taxon>Strongyloides</taxon>
    </lineage>
</organism>
<evidence type="ECO:0000256" key="1">
    <source>
        <dbReference type="SAM" id="MobiDB-lite"/>
    </source>
</evidence>
<evidence type="ECO:0000313" key="2">
    <source>
        <dbReference type="Proteomes" id="UP000046392"/>
    </source>
</evidence>
<evidence type="ECO:0000313" key="3">
    <source>
        <dbReference type="WBParaSite" id="SPAL_0000793500.1"/>
    </source>
</evidence>
<feature type="compositionally biased region" description="Basic and acidic residues" evidence="1">
    <location>
        <begin position="78"/>
        <end position="114"/>
    </location>
</feature>
<name>A0A0N5BPW0_STREA</name>
<accession>A0A0N5BPW0</accession>
<dbReference type="Proteomes" id="UP000046392">
    <property type="component" value="Unplaced"/>
</dbReference>
<proteinExistence type="predicted"/>
<sequence>MNSHDEEDLLKTPPGEESNSNLEEQTTKVPDAPSTIVEGQDSGILPTGAKVPGEGDAANQSSNNKKEEEKSASNNLSKNEKEKEDDSKGPPRDKKSPEDRFPKDGKKKNTDGKKSGTKKQPKELFSFEDLASSMHRGEVQALLEEHKLKGVPHRGISVKQRCVPLLALIGNKQLKGGKVVDREVHDLPSGRRITTSVGRVKSYEGKLHEKLVMALSSRSWDLLEMNAFTEDADSQYKNDMYEHGVRSKQNGGIPTMEFLWWNSPPAERGMLRHFPALKGVAYSNCKFLKKVAIPPSIKVVICFNKQCKCDFRTVFGRRSNPYVISRPPNCQGGPATMVYAELSDVWRLGQWTSVFA</sequence>
<reference evidence="3" key="1">
    <citation type="submission" date="2017-02" db="UniProtKB">
        <authorList>
            <consortium name="WormBaseParasite"/>
        </authorList>
    </citation>
    <scope>IDENTIFICATION</scope>
</reference>
<feature type="compositionally biased region" description="Polar residues" evidence="1">
    <location>
        <begin position="17"/>
        <end position="28"/>
    </location>
</feature>